<keyword evidence="4 5" id="KW-0472">Membrane</keyword>
<feature type="domain" description="THD" evidence="6">
    <location>
        <begin position="109"/>
        <end position="258"/>
    </location>
</feature>
<keyword evidence="5" id="KW-1133">Transmembrane helix</keyword>
<dbReference type="SMART" id="SM00207">
    <property type="entry name" value="TNF"/>
    <property type="match status" value="1"/>
</dbReference>
<dbReference type="GO" id="GO:0005125">
    <property type="term" value="F:cytokine activity"/>
    <property type="evidence" value="ECO:0007669"/>
    <property type="project" value="UniProtKB-KW"/>
</dbReference>
<dbReference type="AlphaFoldDB" id="A0A6J2WHC0"/>
<dbReference type="GO" id="GO:0006955">
    <property type="term" value="P:immune response"/>
    <property type="evidence" value="ECO:0007669"/>
    <property type="project" value="InterPro"/>
</dbReference>
<evidence type="ECO:0000256" key="2">
    <source>
        <dbReference type="ARBA" id="ARBA00008670"/>
    </source>
</evidence>
<dbReference type="Gene3D" id="2.60.120.40">
    <property type="match status" value="1"/>
</dbReference>
<dbReference type="FunCoup" id="A0A6J2WHC0">
    <property type="interactions" value="105"/>
</dbReference>
<evidence type="ECO:0000313" key="7">
    <source>
        <dbReference type="Proteomes" id="UP000504632"/>
    </source>
</evidence>
<dbReference type="CDD" id="cd00184">
    <property type="entry name" value="TNF"/>
    <property type="match status" value="1"/>
</dbReference>
<dbReference type="Proteomes" id="UP000504632">
    <property type="component" value="Chromosome 10"/>
</dbReference>
<feature type="transmembrane region" description="Helical" evidence="5">
    <location>
        <begin position="36"/>
        <end position="57"/>
    </location>
</feature>
<evidence type="ECO:0000313" key="8">
    <source>
        <dbReference type="RefSeq" id="XP_030643147.1"/>
    </source>
</evidence>
<keyword evidence="5" id="KW-0812">Transmembrane</keyword>
<sequence length="260" mass="29483">MAANDYRGYLRNHIEMENGQPRLHAPRGAAPTHRPLLFGTLLIMGLLQIASSVAILLHLTGYLREVDFTSAPQKPVEDMSAEPIIADALKDLRRKNKCVRKGKDGGVMPLAHLPIMTSSDFSNPEQHVTMIHWDEGRGLLRKIKYHDGRILVDEEGYYYVYAKTCFRYAREHEEQNESEVQLIQYICLKKHTQSTINPIVLTKSGGTQNWNNTTYNMYCVQQGRGILLSKGDGIFVKVSKSWLLDLEPEGSFFGAFKISN</sequence>
<name>A0A6J2WHC0_CHACN</name>
<dbReference type="InterPro" id="IPR008983">
    <property type="entry name" value="Tumour_necrosis_fac-like_dom"/>
</dbReference>
<comment type="similarity">
    <text evidence="2">Belongs to the tumor necrosis factor family.</text>
</comment>
<evidence type="ECO:0000259" key="6">
    <source>
        <dbReference type="PROSITE" id="PS50049"/>
    </source>
</evidence>
<reference evidence="8" key="1">
    <citation type="submission" date="2025-08" db="UniProtKB">
        <authorList>
            <consortium name="RefSeq"/>
        </authorList>
    </citation>
    <scope>IDENTIFICATION</scope>
</reference>
<dbReference type="PANTHER" id="PTHR11471:SF54">
    <property type="entry name" value="TNF SUPERFAMILY MEMBER 11"/>
    <property type="match status" value="1"/>
</dbReference>
<evidence type="ECO:0000256" key="3">
    <source>
        <dbReference type="ARBA" id="ARBA00022514"/>
    </source>
</evidence>
<proteinExistence type="inferred from homology"/>
<protein>
    <submittedName>
        <fullName evidence="8">Tumor necrosis factor ligand superfamily member 11</fullName>
    </submittedName>
</protein>
<keyword evidence="3" id="KW-0202">Cytokine</keyword>
<dbReference type="PROSITE" id="PS50049">
    <property type="entry name" value="THD_2"/>
    <property type="match status" value="1"/>
</dbReference>
<keyword evidence="7" id="KW-1185">Reference proteome</keyword>
<dbReference type="SUPFAM" id="SSF49842">
    <property type="entry name" value="TNF-like"/>
    <property type="match status" value="1"/>
</dbReference>
<dbReference type="GO" id="GO:0005164">
    <property type="term" value="F:tumor necrosis factor receptor binding"/>
    <property type="evidence" value="ECO:0007669"/>
    <property type="project" value="InterPro"/>
</dbReference>
<dbReference type="RefSeq" id="XP_030643147.1">
    <property type="nucleotide sequence ID" value="XM_030787287.1"/>
</dbReference>
<dbReference type="CTD" id="8600"/>
<evidence type="ECO:0000256" key="1">
    <source>
        <dbReference type="ARBA" id="ARBA00004370"/>
    </source>
</evidence>
<comment type="subcellular location">
    <subcellularLocation>
        <location evidence="1">Membrane</location>
    </subcellularLocation>
</comment>
<dbReference type="GO" id="GO:0005615">
    <property type="term" value="C:extracellular space"/>
    <property type="evidence" value="ECO:0007669"/>
    <property type="project" value="UniProtKB-KW"/>
</dbReference>
<dbReference type="PANTHER" id="PTHR11471">
    <property type="entry name" value="TUMOR NECROSIS FACTOR FAMILY MEMBER"/>
    <property type="match status" value="1"/>
</dbReference>
<dbReference type="OrthoDB" id="8783336at2759"/>
<dbReference type="GO" id="GO:0016020">
    <property type="term" value="C:membrane"/>
    <property type="evidence" value="ECO:0007669"/>
    <property type="project" value="UniProtKB-SubCell"/>
</dbReference>
<dbReference type="InParanoid" id="A0A6J2WHC0"/>
<evidence type="ECO:0000256" key="4">
    <source>
        <dbReference type="ARBA" id="ARBA00023136"/>
    </source>
</evidence>
<gene>
    <name evidence="8" type="primary">tnfsf11</name>
</gene>
<dbReference type="GeneID" id="115823248"/>
<accession>A0A6J2WHC0</accession>
<organism evidence="7 8">
    <name type="scientific">Chanos chanos</name>
    <name type="common">Milkfish</name>
    <name type="synonym">Mugil chanos</name>
    <dbReference type="NCBI Taxonomy" id="29144"/>
    <lineage>
        <taxon>Eukaryota</taxon>
        <taxon>Metazoa</taxon>
        <taxon>Chordata</taxon>
        <taxon>Craniata</taxon>
        <taxon>Vertebrata</taxon>
        <taxon>Euteleostomi</taxon>
        <taxon>Actinopterygii</taxon>
        <taxon>Neopterygii</taxon>
        <taxon>Teleostei</taxon>
        <taxon>Ostariophysi</taxon>
        <taxon>Gonorynchiformes</taxon>
        <taxon>Chanidae</taxon>
        <taxon>Chanos</taxon>
    </lineage>
</organism>
<evidence type="ECO:0000256" key="5">
    <source>
        <dbReference type="SAM" id="Phobius"/>
    </source>
</evidence>
<dbReference type="Pfam" id="PF00229">
    <property type="entry name" value="TNF"/>
    <property type="match status" value="1"/>
</dbReference>
<dbReference type="InterPro" id="IPR006052">
    <property type="entry name" value="TNF_dom"/>
</dbReference>